<keyword evidence="3 6" id="KW-0479">Metal-binding</keyword>
<dbReference type="InterPro" id="IPR002401">
    <property type="entry name" value="Cyt_P450_E_grp-I"/>
</dbReference>
<dbReference type="GO" id="GO:0005506">
    <property type="term" value="F:iron ion binding"/>
    <property type="evidence" value="ECO:0007669"/>
    <property type="project" value="InterPro"/>
</dbReference>
<dbReference type="PRINTS" id="PR00463">
    <property type="entry name" value="EP450I"/>
</dbReference>
<dbReference type="InterPro" id="IPR036396">
    <property type="entry name" value="Cyt_P450_sf"/>
</dbReference>
<accession>A0A4S8MRP8</accession>
<protein>
    <submittedName>
        <fullName evidence="8">Cytochrome P450</fullName>
    </submittedName>
</protein>
<dbReference type="Gene3D" id="1.10.630.10">
    <property type="entry name" value="Cytochrome P450"/>
    <property type="match status" value="1"/>
</dbReference>
<keyword evidence="6 7" id="KW-0349">Heme</keyword>
<evidence type="ECO:0000256" key="3">
    <source>
        <dbReference type="ARBA" id="ARBA00022723"/>
    </source>
</evidence>
<dbReference type="GO" id="GO:0016705">
    <property type="term" value="F:oxidoreductase activity, acting on paired donors, with incorporation or reduction of molecular oxygen"/>
    <property type="evidence" value="ECO:0007669"/>
    <property type="project" value="InterPro"/>
</dbReference>
<dbReference type="OrthoDB" id="1844152at2759"/>
<comment type="similarity">
    <text evidence="2 7">Belongs to the cytochrome P450 family.</text>
</comment>
<dbReference type="InterPro" id="IPR001128">
    <property type="entry name" value="Cyt_P450"/>
</dbReference>
<proteinExistence type="inferred from homology"/>
<dbReference type="EMBL" id="ML179047">
    <property type="protein sequence ID" value="THV05793.1"/>
    <property type="molecule type" value="Genomic_DNA"/>
</dbReference>
<gene>
    <name evidence="8" type="ORF">K435DRAFT_816273</name>
</gene>
<dbReference type="AlphaFoldDB" id="A0A4S8MRP8"/>
<keyword evidence="9" id="KW-1185">Reference proteome</keyword>
<dbReference type="InterPro" id="IPR017972">
    <property type="entry name" value="Cyt_P450_CS"/>
</dbReference>
<dbReference type="SUPFAM" id="SSF48264">
    <property type="entry name" value="Cytochrome P450"/>
    <property type="match status" value="1"/>
</dbReference>
<evidence type="ECO:0000256" key="5">
    <source>
        <dbReference type="ARBA" id="ARBA00023004"/>
    </source>
</evidence>
<evidence type="ECO:0000256" key="7">
    <source>
        <dbReference type="RuleBase" id="RU000461"/>
    </source>
</evidence>
<sequence>MEDWICVKSELLSLVDSYLNNFNLGEIPTIGPRGFFGSYLGAIKYLSRGREMVEEGYYKYPGGAFKVPLIDRWIVYVNGPKMIDDIRRASDENLSFPDAVLETLQSNYTMGKELRTNMYHIDVVRNALTRNIAARFADIKDEIECSFEDEVPVKNGVYVHVLPIVMRIVARTTNRLFVGLPLCRVPEWRDININFTIKVFMSAQFINLFPAFLKPIVGRLFSPLHSTAKVAKKHLEPLVKERLAKEKEYGSKDWPDKPNDLISWLLELAGPEQRNAYDLTLRILSVNVAAIHTTSMAFTIALYYLAARPEIVEELRKEVGECIEELGWTKAAMGKMRKLDSFLKETQRVSGTAAAAMTRKVLRPFTFSNGTSVPAGTLISTASYSLHHDEEYYKNPMEMDPFRFSNMRVNEGEGIKHQMVTPSSDFVLFGAGKHACPGRFFAVNELKCLVSHLLLTYDVKFEDQAGGMPKEEWYREMVVPNRHATVLFRKRQ</sequence>
<evidence type="ECO:0000256" key="4">
    <source>
        <dbReference type="ARBA" id="ARBA00023002"/>
    </source>
</evidence>
<name>A0A4S8MRP8_DENBC</name>
<dbReference type="GO" id="GO:0020037">
    <property type="term" value="F:heme binding"/>
    <property type="evidence" value="ECO:0007669"/>
    <property type="project" value="InterPro"/>
</dbReference>
<comment type="cofactor">
    <cofactor evidence="1 6">
        <name>heme</name>
        <dbReference type="ChEBI" id="CHEBI:30413"/>
    </cofactor>
</comment>
<keyword evidence="5 6" id="KW-0408">Iron</keyword>
<evidence type="ECO:0000313" key="9">
    <source>
        <dbReference type="Proteomes" id="UP000297245"/>
    </source>
</evidence>
<dbReference type="Proteomes" id="UP000297245">
    <property type="component" value="Unassembled WGS sequence"/>
</dbReference>
<dbReference type="PANTHER" id="PTHR46206">
    <property type="entry name" value="CYTOCHROME P450"/>
    <property type="match status" value="1"/>
</dbReference>
<evidence type="ECO:0000256" key="6">
    <source>
        <dbReference type="PIRSR" id="PIRSR602401-1"/>
    </source>
</evidence>
<evidence type="ECO:0000256" key="1">
    <source>
        <dbReference type="ARBA" id="ARBA00001971"/>
    </source>
</evidence>
<dbReference type="Pfam" id="PF00067">
    <property type="entry name" value="p450"/>
    <property type="match status" value="1"/>
</dbReference>
<evidence type="ECO:0000256" key="2">
    <source>
        <dbReference type="ARBA" id="ARBA00010617"/>
    </source>
</evidence>
<dbReference type="CDD" id="cd11041">
    <property type="entry name" value="CYP503A1-like"/>
    <property type="match status" value="1"/>
</dbReference>
<keyword evidence="4 7" id="KW-0560">Oxidoreductase</keyword>
<dbReference type="GO" id="GO:0004497">
    <property type="term" value="F:monooxygenase activity"/>
    <property type="evidence" value="ECO:0007669"/>
    <property type="project" value="UniProtKB-KW"/>
</dbReference>
<feature type="binding site" description="axial binding residue" evidence="6">
    <location>
        <position position="436"/>
    </location>
    <ligand>
        <name>heme</name>
        <dbReference type="ChEBI" id="CHEBI:30413"/>
    </ligand>
    <ligandPart>
        <name>Fe</name>
        <dbReference type="ChEBI" id="CHEBI:18248"/>
    </ligandPart>
</feature>
<reference evidence="8 9" key="1">
    <citation type="journal article" date="2019" name="Nat. Ecol. Evol.">
        <title>Megaphylogeny resolves global patterns of mushroom evolution.</title>
        <authorList>
            <person name="Varga T."/>
            <person name="Krizsan K."/>
            <person name="Foldi C."/>
            <person name="Dima B."/>
            <person name="Sanchez-Garcia M."/>
            <person name="Sanchez-Ramirez S."/>
            <person name="Szollosi G.J."/>
            <person name="Szarkandi J.G."/>
            <person name="Papp V."/>
            <person name="Albert L."/>
            <person name="Andreopoulos W."/>
            <person name="Angelini C."/>
            <person name="Antonin V."/>
            <person name="Barry K.W."/>
            <person name="Bougher N.L."/>
            <person name="Buchanan P."/>
            <person name="Buyck B."/>
            <person name="Bense V."/>
            <person name="Catcheside P."/>
            <person name="Chovatia M."/>
            <person name="Cooper J."/>
            <person name="Damon W."/>
            <person name="Desjardin D."/>
            <person name="Finy P."/>
            <person name="Geml J."/>
            <person name="Haridas S."/>
            <person name="Hughes K."/>
            <person name="Justo A."/>
            <person name="Karasinski D."/>
            <person name="Kautmanova I."/>
            <person name="Kiss B."/>
            <person name="Kocsube S."/>
            <person name="Kotiranta H."/>
            <person name="LaButti K.M."/>
            <person name="Lechner B.E."/>
            <person name="Liimatainen K."/>
            <person name="Lipzen A."/>
            <person name="Lukacs Z."/>
            <person name="Mihaltcheva S."/>
            <person name="Morgado L.N."/>
            <person name="Niskanen T."/>
            <person name="Noordeloos M.E."/>
            <person name="Ohm R.A."/>
            <person name="Ortiz-Santana B."/>
            <person name="Ovrebo C."/>
            <person name="Racz N."/>
            <person name="Riley R."/>
            <person name="Savchenko A."/>
            <person name="Shiryaev A."/>
            <person name="Soop K."/>
            <person name="Spirin V."/>
            <person name="Szebenyi C."/>
            <person name="Tomsovsky M."/>
            <person name="Tulloss R.E."/>
            <person name="Uehling J."/>
            <person name="Grigoriev I.V."/>
            <person name="Vagvolgyi C."/>
            <person name="Papp T."/>
            <person name="Martin F.M."/>
            <person name="Miettinen O."/>
            <person name="Hibbett D.S."/>
            <person name="Nagy L.G."/>
        </authorList>
    </citation>
    <scope>NUCLEOTIDE SEQUENCE [LARGE SCALE GENOMIC DNA]</scope>
    <source>
        <strain evidence="8 9">CBS 962.96</strain>
    </source>
</reference>
<keyword evidence="7" id="KW-0503">Monooxygenase</keyword>
<dbReference type="PROSITE" id="PS00086">
    <property type="entry name" value="CYTOCHROME_P450"/>
    <property type="match status" value="1"/>
</dbReference>
<evidence type="ECO:0000313" key="8">
    <source>
        <dbReference type="EMBL" id="THV05793.1"/>
    </source>
</evidence>
<organism evidence="8 9">
    <name type="scientific">Dendrothele bispora (strain CBS 962.96)</name>
    <dbReference type="NCBI Taxonomy" id="1314807"/>
    <lineage>
        <taxon>Eukaryota</taxon>
        <taxon>Fungi</taxon>
        <taxon>Dikarya</taxon>
        <taxon>Basidiomycota</taxon>
        <taxon>Agaricomycotina</taxon>
        <taxon>Agaricomycetes</taxon>
        <taxon>Agaricomycetidae</taxon>
        <taxon>Agaricales</taxon>
        <taxon>Agaricales incertae sedis</taxon>
        <taxon>Dendrothele</taxon>
    </lineage>
</organism>